<name>A0ABW7FCE2_9BURK</name>
<dbReference type="CDD" id="cd08471">
    <property type="entry name" value="PBP2_CrgA_like_2"/>
    <property type="match status" value="1"/>
</dbReference>
<evidence type="ECO:0000313" key="7">
    <source>
        <dbReference type="Proteomes" id="UP001606301"/>
    </source>
</evidence>
<dbReference type="Pfam" id="PF03466">
    <property type="entry name" value="LysR_substrate"/>
    <property type="match status" value="1"/>
</dbReference>
<feature type="domain" description="HTH lysR-type" evidence="5">
    <location>
        <begin position="1"/>
        <end position="59"/>
    </location>
</feature>
<evidence type="ECO:0000259" key="5">
    <source>
        <dbReference type="PROSITE" id="PS50931"/>
    </source>
</evidence>
<protein>
    <submittedName>
        <fullName evidence="6">LysR family transcriptional regulator</fullName>
    </submittedName>
</protein>
<evidence type="ECO:0000256" key="1">
    <source>
        <dbReference type="ARBA" id="ARBA00009437"/>
    </source>
</evidence>
<gene>
    <name evidence="6" type="ORF">ACG0Z3_01010</name>
</gene>
<keyword evidence="4" id="KW-0804">Transcription</keyword>
<evidence type="ECO:0000256" key="4">
    <source>
        <dbReference type="ARBA" id="ARBA00023163"/>
    </source>
</evidence>
<accession>A0ABW7FCE2</accession>
<comment type="similarity">
    <text evidence="1">Belongs to the LysR transcriptional regulatory family.</text>
</comment>
<dbReference type="PRINTS" id="PR00039">
    <property type="entry name" value="HTHLYSR"/>
</dbReference>
<dbReference type="Pfam" id="PF00126">
    <property type="entry name" value="HTH_1"/>
    <property type="match status" value="1"/>
</dbReference>
<dbReference type="InterPro" id="IPR036388">
    <property type="entry name" value="WH-like_DNA-bd_sf"/>
</dbReference>
<dbReference type="InterPro" id="IPR058163">
    <property type="entry name" value="LysR-type_TF_proteobact-type"/>
</dbReference>
<reference evidence="6 7" key="1">
    <citation type="submission" date="2024-08" db="EMBL/GenBank/DDBJ databases">
        <authorList>
            <person name="Lu H."/>
        </authorList>
    </citation>
    <scope>NUCLEOTIDE SEQUENCE [LARGE SCALE GENOMIC DNA]</scope>
    <source>
        <strain evidence="6 7">LKC17W</strain>
    </source>
</reference>
<dbReference type="SUPFAM" id="SSF46785">
    <property type="entry name" value="Winged helix' DNA-binding domain"/>
    <property type="match status" value="1"/>
</dbReference>
<dbReference type="Gene3D" id="1.10.10.10">
    <property type="entry name" value="Winged helix-like DNA-binding domain superfamily/Winged helix DNA-binding domain"/>
    <property type="match status" value="1"/>
</dbReference>
<keyword evidence="3" id="KW-0238">DNA-binding</keyword>
<dbReference type="PANTHER" id="PTHR30537:SF5">
    <property type="entry name" value="HTH-TYPE TRANSCRIPTIONAL ACTIVATOR TTDR-RELATED"/>
    <property type="match status" value="1"/>
</dbReference>
<dbReference type="PROSITE" id="PS50931">
    <property type="entry name" value="HTH_LYSR"/>
    <property type="match status" value="1"/>
</dbReference>
<keyword evidence="2" id="KW-0805">Transcription regulation</keyword>
<dbReference type="EMBL" id="JBIGHW010000001">
    <property type="protein sequence ID" value="MFG6439252.1"/>
    <property type="molecule type" value="Genomic_DNA"/>
</dbReference>
<evidence type="ECO:0000256" key="2">
    <source>
        <dbReference type="ARBA" id="ARBA00023015"/>
    </source>
</evidence>
<dbReference type="RefSeq" id="WP_394394569.1">
    <property type="nucleotide sequence ID" value="NZ_JBIGHW010000001.1"/>
</dbReference>
<dbReference type="Proteomes" id="UP001606301">
    <property type="component" value="Unassembled WGS sequence"/>
</dbReference>
<dbReference type="InterPro" id="IPR000847">
    <property type="entry name" value="LysR_HTH_N"/>
</dbReference>
<dbReference type="SUPFAM" id="SSF53850">
    <property type="entry name" value="Periplasmic binding protein-like II"/>
    <property type="match status" value="1"/>
</dbReference>
<sequence length="300" mass="32546">MDRLQAMGIFVAVVEHGGFASAARQLALSPPVVTRAVADLEQHLGQRLLTRTTRVVRVTEAGERYAAECRRILADIARAEAEAGAQNLQPRGTLSLTAPVLFGQYYVTPVLVDYLRHHPEVDAHCVFVDRIVNLVEEGLDVAVRIGELPDSSLQARRVGQVRRVVVASPAYLKAHGEPATPAELDSHLLIASTGASPAPEWRFAGPRGKPLVQRIAARLRSTTVGAAMTAAEAGLGLTRLLSYQAAPLLRDGRLVRVLQGFEPAPLPIHLVHHEGRHATAKLRAFVELAAERFRADPELQ</sequence>
<keyword evidence="7" id="KW-1185">Reference proteome</keyword>
<proteinExistence type="inferred from homology"/>
<evidence type="ECO:0000256" key="3">
    <source>
        <dbReference type="ARBA" id="ARBA00023125"/>
    </source>
</evidence>
<organism evidence="6 7">
    <name type="scientific">Pelomonas margarita</name>
    <dbReference type="NCBI Taxonomy" id="3299031"/>
    <lineage>
        <taxon>Bacteria</taxon>
        <taxon>Pseudomonadati</taxon>
        <taxon>Pseudomonadota</taxon>
        <taxon>Betaproteobacteria</taxon>
        <taxon>Burkholderiales</taxon>
        <taxon>Sphaerotilaceae</taxon>
        <taxon>Roseateles</taxon>
    </lineage>
</organism>
<evidence type="ECO:0000313" key="6">
    <source>
        <dbReference type="EMBL" id="MFG6439252.1"/>
    </source>
</evidence>
<comment type="caution">
    <text evidence="6">The sequence shown here is derived from an EMBL/GenBank/DDBJ whole genome shotgun (WGS) entry which is preliminary data.</text>
</comment>
<dbReference type="InterPro" id="IPR005119">
    <property type="entry name" value="LysR_subst-bd"/>
</dbReference>
<dbReference type="InterPro" id="IPR036390">
    <property type="entry name" value="WH_DNA-bd_sf"/>
</dbReference>
<dbReference type="Gene3D" id="3.40.190.290">
    <property type="match status" value="1"/>
</dbReference>
<dbReference type="PANTHER" id="PTHR30537">
    <property type="entry name" value="HTH-TYPE TRANSCRIPTIONAL REGULATOR"/>
    <property type="match status" value="1"/>
</dbReference>